<dbReference type="EMBL" id="JBHLUE010000002">
    <property type="protein sequence ID" value="MFC0563222.1"/>
    <property type="molecule type" value="Genomic_DNA"/>
</dbReference>
<keyword evidence="8" id="KW-1185">Reference proteome</keyword>
<proteinExistence type="predicted"/>
<evidence type="ECO:0000256" key="1">
    <source>
        <dbReference type="ARBA" id="ARBA00004613"/>
    </source>
</evidence>
<dbReference type="Gene3D" id="2.60.40.10">
    <property type="entry name" value="Immunoglobulins"/>
    <property type="match status" value="2"/>
</dbReference>
<gene>
    <name evidence="7" type="ORF">ACFFHU_03445</name>
</gene>
<dbReference type="Pfam" id="PF17210">
    <property type="entry name" value="SdrD_B"/>
    <property type="match status" value="1"/>
</dbReference>
<evidence type="ECO:0000259" key="6">
    <source>
        <dbReference type="Pfam" id="PF17210"/>
    </source>
</evidence>
<accession>A0ABV6NR23</accession>
<feature type="chain" id="PRO_5046398028" evidence="4">
    <location>
        <begin position="37"/>
        <end position="298"/>
    </location>
</feature>
<comment type="caution">
    <text evidence="7">The sequence shown here is derived from an EMBL/GenBank/DDBJ whole genome shotgun (WGS) entry which is preliminary data.</text>
</comment>
<evidence type="ECO:0000256" key="4">
    <source>
        <dbReference type="SAM" id="SignalP"/>
    </source>
</evidence>
<evidence type="ECO:0000313" key="8">
    <source>
        <dbReference type="Proteomes" id="UP001589894"/>
    </source>
</evidence>
<keyword evidence="2" id="KW-0964">Secreted</keyword>
<name>A0ABV6NR23_9ACTN</name>
<dbReference type="InterPro" id="IPR001434">
    <property type="entry name" value="OmcB-like_DUF11"/>
</dbReference>
<dbReference type="RefSeq" id="WP_377335542.1">
    <property type="nucleotide sequence ID" value="NZ_JBHLUE010000002.1"/>
</dbReference>
<protein>
    <submittedName>
        <fullName evidence="7">SdrD B-like domain-containing protein</fullName>
    </submittedName>
</protein>
<keyword evidence="3 4" id="KW-0732">Signal</keyword>
<feature type="domain" description="DUF11" evidence="5">
    <location>
        <begin position="43"/>
        <end position="164"/>
    </location>
</feature>
<dbReference type="InterPro" id="IPR033764">
    <property type="entry name" value="Sdr_B"/>
</dbReference>
<feature type="signal peptide" evidence="4">
    <location>
        <begin position="1"/>
        <end position="36"/>
    </location>
</feature>
<sequence length="298" mass="30703">MQISALRSSALRTARTVGAGLALFAAVAVPATPASAAPKPGPDLAVRTMMPETVNPAIGEDFSTTIDVRNYGAGVSDTVTVTVTVSPQLRPEAPTGLTGWACSTGPTSWTCTTPGLAAGTSAPMLRLSSLVVGGAPGDHPTVTATITPQRRETYPDNNSSSINVVIAGLCTVRGTIWQDLNGDGQRQPEEPTVAAGPGGVVGVSLWAREGQARTGNTEATVNPDGTWSIEARTGTLYEVRVEAANTYDFTSANVGDDGTDSDITHGYQWDPTLLGASDEFLAEPDATYVVDAGLVARS</sequence>
<evidence type="ECO:0000256" key="3">
    <source>
        <dbReference type="ARBA" id="ARBA00022729"/>
    </source>
</evidence>
<comment type="subcellular location">
    <subcellularLocation>
        <location evidence="1">Secreted</location>
    </subcellularLocation>
</comment>
<feature type="domain" description="SD-repeat containing protein B" evidence="6">
    <location>
        <begin position="175"/>
        <end position="265"/>
    </location>
</feature>
<dbReference type="Proteomes" id="UP001589894">
    <property type="component" value="Unassembled WGS sequence"/>
</dbReference>
<evidence type="ECO:0000259" key="5">
    <source>
        <dbReference type="Pfam" id="PF01345"/>
    </source>
</evidence>
<dbReference type="InterPro" id="IPR013783">
    <property type="entry name" value="Ig-like_fold"/>
</dbReference>
<evidence type="ECO:0000313" key="7">
    <source>
        <dbReference type="EMBL" id="MFC0563222.1"/>
    </source>
</evidence>
<dbReference type="Pfam" id="PF01345">
    <property type="entry name" value="DUF11"/>
    <property type="match status" value="1"/>
</dbReference>
<organism evidence="7 8">
    <name type="scientific">Plantactinospora siamensis</name>
    <dbReference type="NCBI Taxonomy" id="555372"/>
    <lineage>
        <taxon>Bacteria</taxon>
        <taxon>Bacillati</taxon>
        <taxon>Actinomycetota</taxon>
        <taxon>Actinomycetes</taxon>
        <taxon>Micromonosporales</taxon>
        <taxon>Micromonosporaceae</taxon>
        <taxon>Plantactinospora</taxon>
    </lineage>
</organism>
<evidence type="ECO:0000256" key="2">
    <source>
        <dbReference type="ARBA" id="ARBA00022525"/>
    </source>
</evidence>
<reference evidence="7 8" key="1">
    <citation type="submission" date="2024-09" db="EMBL/GenBank/DDBJ databases">
        <authorList>
            <person name="Sun Q."/>
            <person name="Mori K."/>
        </authorList>
    </citation>
    <scope>NUCLEOTIDE SEQUENCE [LARGE SCALE GENOMIC DNA]</scope>
    <source>
        <strain evidence="7 8">TBRC 2205</strain>
    </source>
</reference>